<dbReference type="Ensembl" id="ENSSGRT00000115914.1">
    <property type="protein sequence ID" value="ENSSGRP00000109100.1"/>
    <property type="gene ID" value="ENSSGRG00000053759.1"/>
</dbReference>
<keyword evidence="4" id="KW-1185">Reference proteome</keyword>
<dbReference type="InterPro" id="IPR006652">
    <property type="entry name" value="Kelch_1"/>
</dbReference>
<dbReference type="InParanoid" id="A0A672T4N1"/>
<dbReference type="PANTHER" id="PTHR24412">
    <property type="entry name" value="KELCH PROTEIN"/>
    <property type="match status" value="1"/>
</dbReference>
<dbReference type="AlphaFoldDB" id="A0A672T4N1"/>
<dbReference type="Pfam" id="PF24681">
    <property type="entry name" value="Kelch_KLHDC2_KLHL20_DRC7"/>
    <property type="match status" value="1"/>
</dbReference>
<dbReference type="OMA" id="NSWRHFG"/>
<evidence type="ECO:0000313" key="4">
    <source>
        <dbReference type="Proteomes" id="UP000472262"/>
    </source>
</evidence>
<dbReference type="KEGG" id="sgh:107552617"/>
<dbReference type="Pfam" id="PF01344">
    <property type="entry name" value="Kelch_1"/>
    <property type="match status" value="1"/>
</dbReference>
<dbReference type="InterPro" id="IPR015915">
    <property type="entry name" value="Kelch-typ_b-propeller"/>
</dbReference>
<dbReference type="SMART" id="SM00612">
    <property type="entry name" value="Kelch"/>
    <property type="match status" value="6"/>
</dbReference>
<evidence type="ECO:0000313" key="3">
    <source>
        <dbReference type="Ensembl" id="ENSSGRP00000109100.1"/>
    </source>
</evidence>
<gene>
    <name evidence="3" type="primary">LOC107552617</name>
</gene>
<dbReference type="Gene3D" id="2.120.10.80">
    <property type="entry name" value="Kelch-type beta propeller"/>
    <property type="match status" value="1"/>
</dbReference>
<accession>A0A672T4N1</accession>
<evidence type="ECO:0000256" key="1">
    <source>
        <dbReference type="ARBA" id="ARBA00022441"/>
    </source>
</evidence>
<dbReference type="Proteomes" id="UP000472262">
    <property type="component" value="Unassembled WGS sequence"/>
</dbReference>
<dbReference type="RefSeq" id="XP_016090024.1">
    <property type="nucleotide sequence ID" value="XM_016234538.1"/>
</dbReference>
<dbReference type="GeneID" id="107552617"/>
<keyword evidence="1" id="KW-0880">Kelch repeat</keyword>
<organism evidence="3 4">
    <name type="scientific">Sinocyclocheilus grahami</name>
    <name type="common">Dianchi golden-line fish</name>
    <name type="synonym">Barbus grahami</name>
    <dbReference type="NCBI Taxonomy" id="75366"/>
    <lineage>
        <taxon>Eukaryota</taxon>
        <taxon>Metazoa</taxon>
        <taxon>Chordata</taxon>
        <taxon>Craniata</taxon>
        <taxon>Vertebrata</taxon>
        <taxon>Euteleostomi</taxon>
        <taxon>Actinopterygii</taxon>
        <taxon>Neopterygii</taxon>
        <taxon>Teleostei</taxon>
        <taxon>Ostariophysi</taxon>
        <taxon>Cypriniformes</taxon>
        <taxon>Cyprinidae</taxon>
        <taxon>Cyprininae</taxon>
        <taxon>Sinocyclocheilus</taxon>
    </lineage>
</organism>
<dbReference type="SUPFAM" id="SSF117281">
    <property type="entry name" value="Kelch motif"/>
    <property type="match status" value="1"/>
</dbReference>
<dbReference type="OrthoDB" id="45365at2759"/>
<proteinExistence type="predicted"/>
<keyword evidence="2" id="KW-0677">Repeat</keyword>
<sequence>MKKSGQKSPQGSRCPLSPHITCVRSSKHSPQKQFMDTMFIVGGWTPTSASCAVERFYPFYNEWRTMAPMLKRYGDVAVCSLGGMIFTTGGRDDITCVSSVEKYDSSMDVWSSEVASLSSPRSSVCVVEMDGFILALGGFDGAVCTNIVERYDPVLNTWTKMAPMHQHRSGAAAAVLDGFIYVMGGTDGDTPLNSVERFNPLEGMWRPCPPMRTAREQPGCAVYLGRIYVAGGRDELRLELSTAEKFDPDNQKWTPVKPMGHKRFQVSLTVFGGMLLAVGGSDGISTLTSVEAYNPDSNTWRHFGCMKTKHPGGGVVLLKTH</sequence>
<name>A0A672T4N1_SINGR</name>
<dbReference type="PANTHER" id="PTHR24412:SF480">
    <property type="entry name" value="KELCH-LIKE PROTEIN 8"/>
    <property type="match status" value="1"/>
</dbReference>
<reference evidence="3" key="1">
    <citation type="submission" date="2025-08" db="UniProtKB">
        <authorList>
            <consortium name="Ensembl"/>
        </authorList>
    </citation>
    <scope>IDENTIFICATION</scope>
</reference>
<reference evidence="3" key="2">
    <citation type="submission" date="2025-09" db="UniProtKB">
        <authorList>
            <consortium name="Ensembl"/>
        </authorList>
    </citation>
    <scope>IDENTIFICATION</scope>
</reference>
<protein>
    <submittedName>
        <fullName evidence="3">Kelch-like protein 20</fullName>
    </submittedName>
</protein>
<evidence type="ECO:0000256" key="2">
    <source>
        <dbReference type="ARBA" id="ARBA00022737"/>
    </source>
</evidence>